<dbReference type="SUPFAM" id="SSF55874">
    <property type="entry name" value="ATPase domain of HSP90 chaperone/DNA topoisomerase II/histidine kinase"/>
    <property type="match status" value="1"/>
</dbReference>
<dbReference type="PROSITE" id="PS50112">
    <property type="entry name" value="PAS"/>
    <property type="match status" value="1"/>
</dbReference>
<feature type="transmembrane region" description="Helical" evidence="12">
    <location>
        <begin position="142"/>
        <end position="162"/>
    </location>
</feature>
<dbReference type="Pfam" id="PF13426">
    <property type="entry name" value="PAS_9"/>
    <property type="match status" value="1"/>
</dbReference>
<dbReference type="PROSITE" id="PS50109">
    <property type="entry name" value="HIS_KIN"/>
    <property type="match status" value="1"/>
</dbReference>
<keyword evidence="5" id="KW-0597">Phosphoprotein</keyword>
<comment type="catalytic activity">
    <reaction evidence="1">
        <text>ATP + protein L-histidine = ADP + protein N-phospho-L-histidine.</text>
        <dbReference type="EC" id="2.7.13.3"/>
    </reaction>
</comment>
<dbReference type="Gene3D" id="3.30.565.10">
    <property type="entry name" value="Histidine kinase-like ATPase, C-terminal domain"/>
    <property type="match status" value="1"/>
</dbReference>
<dbReference type="Pfam" id="PF00512">
    <property type="entry name" value="HisKA"/>
    <property type="match status" value="1"/>
</dbReference>
<evidence type="ECO:0000313" key="15">
    <source>
        <dbReference type="EMBL" id="SMC25714.1"/>
    </source>
</evidence>
<feature type="transmembrane region" description="Helical" evidence="12">
    <location>
        <begin position="109"/>
        <end position="130"/>
    </location>
</feature>
<evidence type="ECO:0000256" key="7">
    <source>
        <dbReference type="ARBA" id="ARBA00022741"/>
    </source>
</evidence>
<keyword evidence="16" id="KW-1185">Reference proteome</keyword>
<dbReference type="InterPro" id="IPR003594">
    <property type="entry name" value="HATPase_dom"/>
</dbReference>
<evidence type="ECO:0000256" key="3">
    <source>
        <dbReference type="ARBA" id="ARBA00012438"/>
    </source>
</evidence>
<dbReference type="AlphaFoldDB" id="A0A1W1XPC1"/>
<keyword evidence="8" id="KW-0418">Kinase</keyword>
<dbReference type="InterPro" id="IPR036097">
    <property type="entry name" value="HisK_dim/P_sf"/>
</dbReference>
<dbReference type="SUPFAM" id="SSF55785">
    <property type="entry name" value="PYP-like sensor domain (PAS domain)"/>
    <property type="match status" value="1"/>
</dbReference>
<evidence type="ECO:0000256" key="4">
    <source>
        <dbReference type="ARBA" id="ARBA00022475"/>
    </source>
</evidence>
<sequence length="612" mass="70134">MENKQSDKFKIKSLNREIIVVLIFLLLILIITRANLMILHNFVDIVCTIYAYNIVAIITKRNKNISKTLFSIVAIIYTVFALIGLINLIDNNIINISIYPFANELKKNVEFIGQYGGYIFSLFLLVLFLATNKFEESDNRKLHIIILINTVNMISAEVWLYLNYNKYTPINIFTNVILLLTYYKIYNMLVDFGIEKPYGSLCEDVNNLNKELISKNIELKESIQRYKTVIDLTPNSIIISENGKCIFANNSALTILKAKNVEEVIGKEFLDFIHNDNREVVKERIKATKESGTICPFIEQKYVALDGTITYVKATGTSIPYDSNIIISIARDITESKKAEKSEKRLEEALQYDKLRKDFFANLSHELRTPLNVIFTAVQMLQIKLRQIEHADESIIKYITMTEQNCYRLLKIINNLIDITKIDSGYFNVNMENFDIVRLVEDTTLSIAEYIESKKIELIFDTDIEEKIIACDEEKISRVIINLLSNAVKFTKPGGKIMVNVYDKGEDIIIRVKDTGVGITKSMHKIIFERFTQVNKNLARDFQGSGIGLSIVKALVDMHNGEVWVESEVGNGSSFFIKLPAVKVEDGKPVRNYNFVKDQKNVVNIEFSDIIK</sequence>
<dbReference type="CDD" id="cd00130">
    <property type="entry name" value="PAS"/>
    <property type="match status" value="1"/>
</dbReference>
<dbReference type="NCBIfam" id="TIGR00229">
    <property type="entry name" value="sensory_box"/>
    <property type="match status" value="1"/>
</dbReference>
<evidence type="ECO:0000256" key="2">
    <source>
        <dbReference type="ARBA" id="ARBA00004236"/>
    </source>
</evidence>
<dbReference type="FunFam" id="3.30.565.10:FF:000023">
    <property type="entry name" value="PAS domain-containing sensor histidine kinase"/>
    <property type="match status" value="1"/>
</dbReference>
<evidence type="ECO:0000256" key="5">
    <source>
        <dbReference type="ARBA" id="ARBA00022553"/>
    </source>
</evidence>
<dbReference type="InterPro" id="IPR004358">
    <property type="entry name" value="Sig_transdc_His_kin-like_C"/>
</dbReference>
<evidence type="ECO:0000256" key="9">
    <source>
        <dbReference type="ARBA" id="ARBA00022840"/>
    </source>
</evidence>
<accession>A0A1W1XPC1</accession>
<feature type="transmembrane region" description="Helical" evidence="12">
    <location>
        <begin position="69"/>
        <end position="89"/>
    </location>
</feature>
<dbReference type="OrthoDB" id="9813394at2"/>
<dbReference type="PANTHER" id="PTHR43711:SF26">
    <property type="entry name" value="SENSOR HISTIDINE KINASE RCSC"/>
    <property type="match status" value="1"/>
</dbReference>
<dbReference type="SMART" id="SM00387">
    <property type="entry name" value="HATPase_c"/>
    <property type="match status" value="1"/>
</dbReference>
<keyword evidence="12" id="KW-1133">Transmembrane helix</keyword>
<keyword evidence="4" id="KW-1003">Cell membrane</keyword>
<dbReference type="SMART" id="SM00091">
    <property type="entry name" value="PAS"/>
    <property type="match status" value="1"/>
</dbReference>
<dbReference type="InterPro" id="IPR050736">
    <property type="entry name" value="Sensor_HK_Regulatory"/>
</dbReference>
<dbReference type="PANTHER" id="PTHR43711">
    <property type="entry name" value="TWO-COMPONENT HISTIDINE KINASE"/>
    <property type="match status" value="1"/>
</dbReference>
<dbReference type="GO" id="GO:0005524">
    <property type="term" value="F:ATP binding"/>
    <property type="evidence" value="ECO:0007669"/>
    <property type="project" value="UniProtKB-KW"/>
</dbReference>
<feature type="transmembrane region" description="Helical" evidence="12">
    <location>
        <begin position="38"/>
        <end position="57"/>
    </location>
</feature>
<keyword evidence="10" id="KW-0902">Two-component regulatory system</keyword>
<evidence type="ECO:0000256" key="6">
    <source>
        <dbReference type="ARBA" id="ARBA00022679"/>
    </source>
</evidence>
<dbReference type="GO" id="GO:0005886">
    <property type="term" value="C:plasma membrane"/>
    <property type="evidence" value="ECO:0007669"/>
    <property type="project" value="UniProtKB-SubCell"/>
</dbReference>
<organism evidence="15 16">
    <name type="scientific">Clostridium acidisoli DSM 12555</name>
    <dbReference type="NCBI Taxonomy" id="1121291"/>
    <lineage>
        <taxon>Bacteria</taxon>
        <taxon>Bacillati</taxon>
        <taxon>Bacillota</taxon>
        <taxon>Clostridia</taxon>
        <taxon>Eubacteriales</taxon>
        <taxon>Clostridiaceae</taxon>
        <taxon>Clostridium</taxon>
    </lineage>
</organism>
<evidence type="ECO:0000256" key="11">
    <source>
        <dbReference type="ARBA" id="ARBA00023136"/>
    </source>
</evidence>
<dbReference type="STRING" id="1121291.SAMN02745134_02547"/>
<feature type="domain" description="Histidine kinase" evidence="13">
    <location>
        <begin position="362"/>
        <end position="583"/>
    </location>
</feature>
<evidence type="ECO:0000256" key="12">
    <source>
        <dbReference type="SAM" id="Phobius"/>
    </source>
</evidence>
<dbReference type="SUPFAM" id="SSF47384">
    <property type="entry name" value="Homodimeric domain of signal transducing histidine kinase"/>
    <property type="match status" value="1"/>
</dbReference>
<protein>
    <recommendedName>
        <fullName evidence="3">histidine kinase</fullName>
        <ecNumber evidence="3">2.7.13.3</ecNumber>
    </recommendedName>
</protein>
<evidence type="ECO:0000259" key="14">
    <source>
        <dbReference type="PROSITE" id="PS50112"/>
    </source>
</evidence>
<keyword evidence="11 12" id="KW-0472">Membrane</keyword>
<dbReference type="InterPro" id="IPR003661">
    <property type="entry name" value="HisK_dim/P_dom"/>
</dbReference>
<dbReference type="CDD" id="cd00082">
    <property type="entry name" value="HisKA"/>
    <property type="match status" value="1"/>
</dbReference>
<dbReference type="InterPro" id="IPR035965">
    <property type="entry name" value="PAS-like_dom_sf"/>
</dbReference>
<dbReference type="GO" id="GO:0000155">
    <property type="term" value="F:phosphorelay sensor kinase activity"/>
    <property type="evidence" value="ECO:0007669"/>
    <property type="project" value="InterPro"/>
</dbReference>
<dbReference type="EMBL" id="FWXH01000010">
    <property type="protein sequence ID" value="SMC25714.1"/>
    <property type="molecule type" value="Genomic_DNA"/>
</dbReference>
<keyword evidence="9" id="KW-0067">ATP-binding</keyword>
<dbReference type="EC" id="2.7.13.3" evidence="3"/>
<dbReference type="InterPro" id="IPR000014">
    <property type="entry name" value="PAS"/>
</dbReference>
<evidence type="ECO:0000256" key="10">
    <source>
        <dbReference type="ARBA" id="ARBA00023012"/>
    </source>
</evidence>
<gene>
    <name evidence="15" type="ORF">SAMN02745134_02547</name>
</gene>
<feature type="transmembrane region" description="Helical" evidence="12">
    <location>
        <begin position="14"/>
        <end position="32"/>
    </location>
</feature>
<keyword evidence="7" id="KW-0547">Nucleotide-binding</keyword>
<dbReference type="SMART" id="SM00388">
    <property type="entry name" value="HisKA"/>
    <property type="match status" value="1"/>
</dbReference>
<proteinExistence type="predicted"/>
<dbReference type="Gene3D" id="3.30.450.20">
    <property type="entry name" value="PAS domain"/>
    <property type="match status" value="1"/>
</dbReference>
<feature type="domain" description="PAS" evidence="14">
    <location>
        <begin position="222"/>
        <end position="292"/>
    </location>
</feature>
<dbReference type="InterPro" id="IPR036890">
    <property type="entry name" value="HATPase_C_sf"/>
</dbReference>
<keyword evidence="12" id="KW-0812">Transmembrane</keyword>
<dbReference type="Pfam" id="PF02518">
    <property type="entry name" value="HATPase_c"/>
    <property type="match status" value="1"/>
</dbReference>
<dbReference type="Proteomes" id="UP000192468">
    <property type="component" value="Unassembled WGS sequence"/>
</dbReference>
<evidence type="ECO:0000313" key="16">
    <source>
        <dbReference type="Proteomes" id="UP000192468"/>
    </source>
</evidence>
<dbReference type="PRINTS" id="PR00344">
    <property type="entry name" value="BCTRLSENSOR"/>
</dbReference>
<dbReference type="RefSeq" id="WP_084116374.1">
    <property type="nucleotide sequence ID" value="NZ_FWXH01000010.1"/>
</dbReference>
<dbReference type="Gene3D" id="1.10.287.130">
    <property type="match status" value="1"/>
</dbReference>
<evidence type="ECO:0000256" key="8">
    <source>
        <dbReference type="ARBA" id="ARBA00022777"/>
    </source>
</evidence>
<evidence type="ECO:0000259" key="13">
    <source>
        <dbReference type="PROSITE" id="PS50109"/>
    </source>
</evidence>
<reference evidence="15 16" key="1">
    <citation type="submission" date="2017-04" db="EMBL/GenBank/DDBJ databases">
        <authorList>
            <person name="Afonso C.L."/>
            <person name="Miller P.J."/>
            <person name="Scott M.A."/>
            <person name="Spackman E."/>
            <person name="Goraichik I."/>
            <person name="Dimitrov K.M."/>
            <person name="Suarez D.L."/>
            <person name="Swayne D.E."/>
        </authorList>
    </citation>
    <scope>NUCLEOTIDE SEQUENCE [LARGE SCALE GENOMIC DNA]</scope>
    <source>
        <strain evidence="15 16">DSM 12555</strain>
    </source>
</reference>
<evidence type="ECO:0000256" key="1">
    <source>
        <dbReference type="ARBA" id="ARBA00000085"/>
    </source>
</evidence>
<dbReference type="InterPro" id="IPR005467">
    <property type="entry name" value="His_kinase_dom"/>
</dbReference>
<name>A0A1W1XPC1_9CLOT</name>
<keyword evidence="6" id="KW-0808">Transferase</keyword>
<comment type="subcellular location">
    <subcellularLocation>
        <location evidence="2">Cell membrane</location>
    </subcellularLocation>
</comment>